<dbReference type="GO" id="GO:0003676">
    <property type="term" value="F:nucleic acid binding"/>
    <property type="evidence" value="ECO:0007669"/>
    <property type="project" value="InterPro"/>
</dbReference>
<dbReference type="GO" id="GO:0005634">
    <property type="term" value="C:nucleus"/>
    <property type="evidence" value="ECO:0007669"/>
    <property type="project" value="UniProtKB-ARBA"/>
</dbReference>
<protein>
    <submittedName>
        <fullName evidence="3">Transposon Tf2-6 polyprotein</fullName>
    </submittedName>
</protein>
<feature type="domain" description="Integrase catalytic" evidence="2">
    <location>
        <begin position="309"/>
        <end position="468"/>
    </location>
</feature>
<dbReference type="SUPFAM" id="SSF53098">
    <property type="entry name" value="Ribonuclease H-like"/>
    <property type="match status" value="1"/>
</dbReference>
<dbReference type="GO" id="GO:0015074">
    <property type="term" value="P:DNA integration"/>
    <property type="evidence" value="ECO:0007669"/>
    <property type="project" value="InterPro"/>
</dbReference>
<dbReference type="AlphaFoldDB" id="A0A1R0GPT7"/>
<dbReference type="Pfam" id="PF24626">
    <property type="entry name" value="SH3_Tf2-1"/>
    <property type="match status" value="1"/>
</dbReference>
<accession>A0A1R0GPT7</accession>
<comment type="caution">
    <text evidence="3">The sequence shown here is derived from an EMBL/GenBank/DDBJ whole genome shotgun (WGS) entry which is preliminary data.</text>
</comment>
<keyword evidence="4" id="KW-1185">Reference proteome</keyword>
<dbReference type="STRING" id="133383.A0A1R0GPT7"/>
<evidence type="ECO:0000256" key="1">
    <source>
        <dbReference type="SAM" id="MobiDB-lite"/>
    </source>
</evidence>
<dbReference type="InterPro" id="IPR012337">
    <property type="entry name" value="RNaseH-like_sf"/>
</dbReference>
<dbReference type="Gene3D" id="3.10.10.10">
    <property type="entry name" value="HIV Type 1 Reverse Transcriptase, subunit A, domain 1"/>
    <property type="match status" value="1"/>
</dbReference>
<dbReference type="PROSITE" id="PS50994">
    <property type="entry name" value="INTEGRASE"/>
    <property type="match status" value="1"/>
</dbReference>
<dbReference type="PANTHER" id="PTHR37984:SF5">
    <property type="entry name" value="PROTEIN NYNRIN-LIKE"/>
    <property type="match status" value="1"/>
</dbReference>
<dbReference type="FunFam" id="3.30.420.10:FF:000032">
    <property type="entry name" value="Retrovirus-related Pol polyprotein from transposon 297-like Protein"/>
    <property type="match status" value="1"/>
</dbReference>
<dbReference type="Proteomes" id="UP000187455">
    <property type="component" value="Unassembled WGS sequence"/>
</dbReference>
<feature type="region of interest" description="Disordered" evidence="1">
    <location>
        <begin position="227"/>
        <end position="248"/>
    </location>
</feature>
<evidence type="ECO:0000259" key="2">
    <source>
        <dbReference type="PROSITE" id="PS50994"/>
    </source>
</evidence>
<evidence type="ECO:0000313" key="3">
    <source>
        <dbReference type="EMBL" id="OLY78905.1"/>
    </source>
</evidence>
<dbReference type="InterPro" id="IPR036397">
    <property type="entry name" value="RNaseH_sf"/>
</dbReference>
<dbReference type="InterPro" id="IPR056924">
    <property type="entry name" value="SH3_Tf2-1"/>
</dbReference>
<evidence type="ECO:0000313" key="4">
    <source>
        <dbReference type="Proteomes" id="UP000187455"/>
    </source>
</evidence>
<dbReference type="InterPro" id="IPR050951">
    <property type="entry name" value="Retrovirus_Pol_polyprotein"/>
</dbReference>
<dbReference type="Gene3D" id="3.30.420.10">
    <property type="entry name" value="Ribonuclease H-like superfamily/Ribonuclease H"/>
    <property type="match status" value="1"/>
</dbReference>
<dbReference type="SUPFAM" id="SSF56672">
    <property type="entry name" value="DNA/RNA polymerases"/>
    <property type="match status" value="1"/>
</dbReference>
<dbReference type="InterPro" id="IPR001584">
    <property type="entry name" value="Integrase_cat-core"/>
</dbReference>
<dbReference type="InterPro" id="IPR043502">
    <property type="entry name" value="DNA/RNA_pol_sf"/>
</dbReference>
<dbReference type="EMBL" id="LSSL01005335">
    <property type="protein sequence ID" value="OLY78905.1"/>
    <property type="molecule type" value="Genomic_DNA"/>
</dbReference>
<feature type="non-terminal residue" evidence="3">
    <location>
        <position position="643"/>
    </location>
</feature>
<dbReference type="OrthoDB" id="5592268at2759"/>
<feature type="compositionally biased region" description="Acidic residues" evidence="1">
    <location>
        <begin position="227"/>
        <end position="237"/>
    </location>
</feature>
<proteinExistence type="predicted"/>
<organism evidence="3 4">
    <name type="scientific">Smittium mucronatum</name>
    <dbReference type="NCBI Taxonomy" id="133383"/>
    <lineage>
        <taxon>Eukaryota</taxon>
        <taxon>Fungi</taxon>
        <taxon>Fungi incertae sedis</taxon>
        <taxon>Zoopagomycota</taxon>
        <taxon>Kickxellomycotina</taxon>
        <taxon>Harpellomycetes</taxon>
        <taxon>Harpellales</taxon>
        <taxon>Legeriomycetaceae</taxon>
        <taxon>Smittium</taxon>
    </lineage>
</organism>
<gene>
    <name evidence="3" type="ORF">AYI68_g7036</name>
</gene>
<sequence>MPSQPLDIILGANFIFASKVTYSPMEMTICFTQGNKHDKFCMMPSGSKATEWAPLVLAASAVDCLPTADPDISEILRSVAQLFDPTPSIIKTDFPHRLRLTTDQPVHSRMRRYSPEETRTLREHVQELYKAGYARPSTSPYSANPLIVPKADGTPRVVINFRPLNKVTIRDEYPLPRIDIILNQLFGCRFYSNSSENGYKLHLPITRSQGPPKRTIRRFGKLDVLADDSNSDSDSDADSSLYTSGPEDNISEIETADEIFSTNHNSANTDNLSNLPTSNEIAKQQRIDENCKAIIENLENPESELQPIIVSEPFEIVSIDYAGPFPDTERGNRYILVITDLMTRWVDAIAVPSTSAEVTVKALEKRLIVPHGCPQKILSDNGSAFTSHTMRMFCYKYGIKQVFSSPYHPETNGMTERFNRTLKTMIKAYCTEDQTDWDKHIDMHLLAYRTAKHETLGLSPFKALYGREPRLPVDSYKPANHNLPLSILAYERLLQARLDPIRKNIAHNNKMAKLEMEKRYNKRHRAVRYNIGDYVLLKRETADGLNNSLALSSNYTGPYRVAKKIGRVSYRISRTDEDGYTTQITAHIRRLRPYNSRDCTALMGEEDDVTPISSQDSDILTRPMISRDSQLSNDTSCNAIGQV</sequence>
<dbReference type="Pfam" id="PF00665">
    <property type="entry name" value="rve"/>
    <property type="match status" value="1"/>
</dbReference>
<dbReference type="PANTHER" id="PTHR37984">
    <property type="entry name" value="PROTEIN CBG26694"/>
    <property type="match status" value="1"/>
</dbReference>
<reference evidence="3 4" key="1">
    <citation type="journal article" date="2016" name="Mol. Biol. Evol.">
        <title>Genome-Wide Survey of Gut Fungi (Harpellales) Reveals the First Horizontally Transferred Ubiquitin Gene from a Mosquito Host.</title>
        <authorList>
            <person name="Wang Y."/>
            <person name="White M.M."/>
            <person name="Kvist S."/>
            <person name="Moncalvo J.M."/>
        </authorList>
    </citation>
    <scope>NUCLEOTIDE SEQUENCE [LARGE SCALE GENOMIC DNA]</scope>
    <source>
        <strain evidence="3 4">ALG-7-W6</strain>
    </source>
</reference>
<name>A0A1R0GPT7_9FUNG</name>